<dbReference type="EnsemblMetazoa" id="XM_021055902.1">
    <property type="protein sequence ID" value="XP_020911561.1"/>
    <property type="gene ID" value="LOC110249328"/>
</dbReference>
<keyword evidence="2" id="KW-0245">EGF-like domain</keyword>
<dbReference type="Proteomes" id="UP000887567">
    <property type="component" value="Unplaced"/>
</dbReference>
<dbReference type="AlphaFoldDB" id="A0A913XZ64"/>
<dbReference type="OMA" id="GRICANF"/>
<proteinExistence type="inferred from homology"/>
<evidence type="ECO:0000256" key="2">
    <source>
        <dbReference type="PROSITE-ProRule" id="PRU00076"/>
    </source>
</evidence>
<dbReference type="SUPFAM" id="SSF57196">
    <property type="entry name" value="EGF/Laminin"/>
    <property type="match status" value="1"/>
</dbReference>
<organism evidence="6 7">
    <name type="scientific">Exaiptasia diaphana</name>
    <name type="common">Tropical sea anemone</name>
    <name type="synonym">Aiptasia pulchella</name>
    <dbReference type="NCBI Taxonomy" id="2652724"/>
    <lineage>
        <taxon>Eukaryota</taxon>
        <taxon>Metazoa</taxon>
        <taxon>Cnidaria</taxon>
        <taxon>Anthozoa</taxon>
        <taxon>Hexacorallia</taxon>
        <taxon>Actiniaria</taxon>
        <taxon>Aiptasiidae</taxon>
        <taxon>Exaiptasia</taxon>
    </lineage>
</organism>
<dbReference type="Gene3D" id="2.10.25.10">
    <property type="entry name" value="Laminin"/>
    <property type="match status" value="1"/>
</dbReference>
<dbReference type="OrthoDB" id="5989513at2759"/>
<comment type="caution">
    <text evidence="2">Lacks conserved residue(s) required for the propagation of feature annotation.</text>
</comment>
<feature type="chain" id="PRO_5037884276" description="EGF-like domain-containing protein" evidence="4">
    <location>
        <begin position="22"/>
        <end position="314"/>
    </location>
</feature>
<feature type="disulfide bond" evidence="2">
    <location>
        <begin position="122"/>
        <end position="139"/>
    </location>
</feature>
<evidence type="ECO:0000256" key="3">
    <source>
        <dbReference type="SAM" id="MobiDB-lite"/>
    </source>
</evidence>
<dbReference type="GeneID" id="110249328"/>
<protein>
    <recommendedName>
        <fullName evidence="5">EGF-like domain-containing protein</fullName>
    </recommendedName>
</protein>
<dbReference type="KEGG" id="epa:110249328"/>
<dbReference type="CDD" id="cd00054">
    <property type="entry name" value="EGF_CA"/>
    <property type="match status" value="1"/>
</dbReference>
<evidence type="ECO:0000256" key="4">
    <source>
        <dbReference type="SAM" id="SignalP"/>
    </source>
</evidence>
<evidence type="ECO:0000256" key="1">
    <source>
        <dbReference type="ARBA" id="ARBA00006373"/>
    </source>
</evidence>
<feature type="region of interest" description="Disordered" evidence="3">
    <location>
        <begin position="202"/>
        <end position="226"/>
    </location>
</feature>
<keyword evidence="4" id="KW-0732">Signal</keyword>
<dbReference type="PROSITE" id="PS50026">
    <property type="entry name" value="EGF_3"/>
    <property type="match status" value="1"/>
</dbReference>
<evidence type="ECO:0000313" key="6">
    <source>
        <dbReference type="EnsemblMetazoa" id="XP_020911561.1"/>
    </source>
</evidence>
<keyword evidence="2" id="KW-1015">Disulfide bond</keyword>
<accession>A0A913XZ64</accession>
<dbReference type="InterPro" id="IPR000742">
    <property type="entry name" value="EGF"/>
</dbReference>
<evidence type="ECO:0000259" key="5">
    <source>
        <dbReference type="PROSITE" id="PS50026"/>
    </source>
</evidence>
<feature type="signal peptide" evidence="4">
    <location>
        <begin position="1"/>
        <end position="21"/>
    </location>
</feature>
<evidence type="ECO:0000313" key="7">
    <source>
        <dbReference type="Proteomes" id="UP000887567"/>
    </source>
</evidence>
<feature type="domain" description="EGF-like" evidence="5">
    <location>
        <begin position="113"/>
        <end position="150"/>
    </location>
</feature>
<name>A0A913XZ64_EXADI</name>
<reference evidence="6" key="1">
    <citation type="submission" date="2022-11" db="UniProtKB">
        <authorList>
            <consortium name="EnsemblMetazoa"/>
        </authorList>
    </citation>
    <scope>IDENTIFICATION</scope>
</reference>
<keyword evidence="7" id="KW-1185">Reference proteome</keyword>
<comment type="similarity">
    <text evidence="1">Belongs to the EGF domain peptide family.</text>
</comment>
<dbReference type="RefSeq" id="XP_020911561.1">
    <property type="nucleotide sequence ID" value="XM_021055902.1"/>
</dbReference>
<sequence length="314" mass="34514">MSLGRVFFCFVFYHFFKTTHSVANGNNKEKLIVRNFDISAKGKFFSKPGSLLSNQTTKSTKECCFKCVQNKECLSVNTIALDQSRCQCELLNWAGTGFENQLVSKTNSRFMQMQTSCSPNPCQNGGQCTVKDRGTNYTCTCVGRTGRNCEEKCVLFDFESGRLEGWNLTGTAFNNQPTYGDNTLARGKPSANLKGKWFVGTFEDRPSPSHPAAGQQGNGPTGTATSPTFVIRGTKLRFLIGGESNINTERLELLIGGSVVAKATSTQSDHPMTMKSFDVTAYKGKEARVRLVDMSSGSWGLLNVDQIEDSYCSE</sequence>